<dbReference type="InterPro" id="IPR001796">
    <property type="entry name" value="DHFR_dom"/>
</dbReference>
<dbReference type="PRINTS" id="PR00070">
    <property type="entry name" value="DHFR"/>
</dbReference>
<evidence type="ECO:0000256" key="7">
    <source>
        <dbReference type="ARBA" id="ARBA00025067"/>
    </source>
</evidence>
<name>A0A848M5A4_PAELE</name>
<evidence type="ECO:0000256" key="1">
    <source>
        <dbReference type="ARBA" id="ARBA00004903"/>
    </source>
</evidence>
<dbReference type="PROSITE" id="PS51330">
    <property type="entry name" value="DHFR_2"/>
    <property type="match status" value="1"/>
</dbReference>
<dbReference type="CDD" id="cd00209">
    <property type="entry name" value="DHFR"/>
    <property type="match status" value="1"/>
</dbReference>
<dbReference type="AlphaFoldDB" id="A0A848M5A4"/>
<accession>A0A848M5A4</accession>
<keyword evidence="4 8" id="KW-0554">One-carbon metabolism</keyword>
<dbReference type="PANTHER" id="PTHR48069:SF3">
    <property type="entry name" value="DIHYDROFOLATE REDUCTASE"/>
    <property type="match status" value="1"/>
</dbReference>
<reference evidence="11 12" key="1">
    <citation type="submission" date="2020-04" db="EMBL/GenBank/DDBJ databases">
        <title>Paenibacillus algicola sp. nov., a novel marine bacterium producing alginate lyase.</title>
        <authorList>
            <person name="Huang H."/>
        </authorList>
    </citation>
    <scope>NUCLEOTIDE SEQUENCE [LARGE SCALE GENOMIC DNA]</scope>
    <source>
        <strain evidence="11 12">L7-75</strain>
    </source>
</reference>
<comment type="similarity">
    <text evidence="2 8 9">Belongs to the dihydrofolate reductase family.</text>
</comment>
<sequence>MSISMIWAMDRNGLIGKNNDIPWRLPRDMAYFKQKTLNKTILMGRKTWDSFGGKPLRNRTNIVLTRDPHFQLNQDQGIVIHDLDHVDDFAKDEELMIIGGSQIYEQMLSRSDRLYVTFIDEAFEGDSYFPEVDWEQWTCVSEEQGINDEKNPYPYRFVVYERKTKAHS</sequence>
<dbReference type="GO" id="GO:0070401">
    <property type="term" value="F:NADP+ binding"/>
    <property type="evidence" value="ECO:0007669"/>
    <property type="project" value="UniProtKB-ARBA"/>
</dbReference>
<protein>
    <recommendedName>
        <fullName evidence="3 8">Dihydrofolate reductase</fullName>
        <ecNumber evidence="3 8">1.5.1.3</ecNumber>
    </recommendedName>
</protein>
<dbReference type="RefSeq" id="WP_169504714.1">
    <property type="nucleotide sequence ID" value="NZ_JABBPN010000006.1"/>
</dbReference>
<dbReference type="GO" id="GO:0004146">
    <property type="term" value="F:dihydrofolate reductase activity"/>
    <property type="evidence" value="ECO:0007669"/>
    <property type="project" value="UniProtKB-EC"/>
</dbReference>
<evidence type="ECO:0000256" key="9">
    <source>
        <dbReference type="RuleBase" id="RU004474"/>
    </source>
</evidence>
<dbReference type="InterPro" id="IPR024072">
    <property type="entry name" value="DHFR-like_dom_sf"/>
</dbReference>
<dbReference type="PANTHER" id="PTHR48069">
    <property type="entry name" value="DIHYDROFOLATE REDUCTASE"/>
    <property type="match status" value="1"/>
</dbReference>
<dbReference type="GO" id="GO:0046654">
    <property type="term" value="P:tetrahydrofolate biosynthetic process"/>
    <property type="evidence" value="ECO:0007669"/>
    <property type="project" value="UniProtKB-UniPathway"/>
</dbReference>
<evidence type="ECO:0000313" key="11">
    <source>
        <dbReference type="EMBL" id="NMO95935.1"/>
    </source>
</evidence>
<organism evidence="11 12">
    <name type="scientific">Paenibacillus lemnae</name>
    <dbReference type="NCBI Taxonomy" id="1330551"/>
    <lineage>
        <taxon>Bacteria</taxon>
        <taxon>Bacillati</taxon>
        <taxon>Bacillota</taxon>
        <taxon>Bacilli</taxon>
        <taxon>Bacillales</taxon>
        <taxon>Paenibacillaceae</taxon>
        <taxon>Paenibacillus</taxon>
    </lineage>
</organism>
<dbReference type="FunFam" id="3.40.430.10:FF:000001">
    <property type="entry name" value="Dihydrofolate reductase"/>
    <property type="match status" value="1"/>
</dbReference>
<keyword evidence="6 8" id="KW-0560">Oxidoreductase</keyword>
<dbReference type="EMBL" id="JABBPN010000006">
    <property type="protein sequence ID" value="NMO95935.1"/>
    <property type="molecule type" value="Genomic_DNA"/>
</dbReference>
<dbReference type="Gene3D" id="3.40.430.10">
    <property type="entry name" value="Dihydrofolate Reductase, subunit A"/>
    <property type="match status" value="1"/>
</dbReference>
<comment type="function">
    <text evidence="7 8">Key enzyme in folate metabolism. Catalyzes an essential reaction for de novo glycine and purine synthesis, and for DNA precursor synthesis.</text>
</comment>
<dbReference type="GO" id="GO:0046452">
    <property type="term" value="P:dihydrofolate metabolic process"/>
    <property type="evidence" value="ECO:0007669"/>
    <property type="project" value="TreeGrafter"/>
</dbReference>
<dbReference type="UniPathway" id="UPA00077">
    <property type="reaction ID" value="UER00158"/>
</dbReference>
<feature type="domain" description="DHFR" evidence="10">
    <location>
        <begin position="2"/>
        <end position="162"/>
    </location>
</feature>
<dbReference type="GO" id="GO:0046655">
    <property type="term" value="P:folic acid metabolic process"/>
    <property type="evidence" value="ECO:0007669"/>
    <property type="project" value="TreeGrafter"/>
</dbReference>
<dbReference type="PIRSF" id="PIRSF000194">
    <property type="entry name" value="DHFR"/>
    <property type="match status" value="1"/>
</dbReference>
<dbReference type="InterPro" id="IPR017925">
    <property type="entry name" value="DHFR_CS"/>
</dbReference>
<proteinExistence type="inferred from homology"/>
<evidence type="ECO:0000313" key="12">
    <source>
        <dbReference type="Proteomes" id="UP000565468"/>
    </source>
</evidence>
<comment type="catalytic activity">
    <reaction evidence="8">
        <text>(6S)-5,6,7,8-tetrahydrofolate + NADP(+) = 7,8-dihydrofolate + NADPH + H(+)</text>
        <dbReference type="Rhea" id="RHEA:15009"/>
        <dbReference type="ChEBI" id="CHEBI:15378"/>
        <dbReference type="ChEBI" id="CHEBI:57451"/>
        <dbReference type="ChEBI" id="CHEBI:57453"/>
        <dbReference type="ChEBI" id="CHEBI:57783"/>
        <dbReference type="ChEBI" id="CHEBI:58349"/>
        <dbReference type="EC" id="1.5.1.3"/>
    </reaction>
</comment>
<dbReference type="Proteomes" id="UP000565468">
    <property type="component" value="Unassembled WGS sequence"/>
</dbReference>
<keyword evidence="5 8" id="KW-0521">NADP</keyword>
<evidence type="ECO:0000256" key="8">
    <source>
        <dbReference type="PIRNR" id="PIRNR000194"/>
    </source>
</evidence>
<dbReference type="SUPFAM" id="SSF53597">
    <property type="entry name" value="Dihydrofolate reductase-like"/>
    <property type="match status" value="1"/>
</dbReference>
<dbReference type="Pfam" id="PF00186">
    <property type="entry name" value="DHFR_1"/>
    <property type="match status" value="1"/>
</dbReference>
<dbReference type="InterPro" id="IPR012259">
    <property type="entry name" value="DHFR"/>
</dbReference>
<dbReference type="GO" id="GO:0005829">
    <property type="term" value="C:cytosol"/>
    <property type="evidence" value="ECO:0007669"/>
    <property type="project" value="TreeGrafter"/>
</dbReference>
<comment type="caution">
    <text evidence="11">The sequence shown here is derived from an EMBL/GenBank/DDBJ whole genome shotgun (WGS) entry which is preliminary data.</text>
</comment>
<dbReference type="EC" id="1.5.1.3" evidence="3 8"/>
<evidence type="ECO:0000256" key="3">
    <source>
        <dbReference type="ARBA" id="ARBA00012856"/>
    </source>
</evidence>
<evidence type="ECO:0000256" key="2">
    <source>
        <dbReference type="ARBA" id="ARBA00009539"/>
    </source>
</evidence>
<dbReference type="PROSITE" id="PS00075">
    <property type="entry name" value="DHFR_1"/>
    <property type="match status" value="1"/>
</dbReference>
<evidence type="ECO:0000256" key="6">
    <source>
        <dbReference type="ARBA" id="ARBA00023002"/>
    </source>
</evidence>
<dbReference type="GO" id="GO:0006730">
    <property type="term" value="P:one-carbon metabolic process"/>
    <property type="evidence" value="ECO:0007669"/>
    <property type="project" value="UniProtKB-KW"/>
</dbReference>
<gene>
    <name evidence="11" type="ORF">HII30_09155</name>
</gene>
<comment type="pathway">
    <text evidence="1 8">Cofactor biosynthesis; tetrahydrofolate biosynthesis; 5,6,7,8-tetrahydrofolate from 7,8-dihydrofolate: step 1/1.</text>
</comment>
<evidence type="ECO:0000256" key="5">
    <source>
        <dbReference type="ARBA" id="ARBA00022857"/>
    </source>
</evidence>
<keyword evidence="12" id="KW-1185">Reference proteome</keyword>
<evidence type="ECO:0000259" key="10">
    <source>
        <dbReference type="PROSITE" id="PS51330"/>
    </source>
</evidence>
<evidence type="ECO:0000256" key="4">
    <source>
        <dbReference type="ARBA" id="ARBA00022563"/>
    </source>
</evidence>